<sequence length="41" mass="4437">MLFLASTGLPSLPFQTASWQPLNVLDFLILNPGQASASSFR</sequence>
<dbReference type="AlphaFoldDB" id="U5LFA4"/>
<evidence type="ECO:0000313" key="1">
    <source>
        <dbReference type="EMBL" id="AGX05356.1"/>
    </source>
</evidence>
<dbReference type="HOGENOM" id="CLU_3265748_0_0_9"/>
<keyword evidence="2" id="KW-1185">Reference proteome</keyword>
<evidence type="ECO:0000313" key="2">
    <source>
        <dbReference type="Proteomes" id="UP000017805"/>
    </source>
</evidence>
<dbReference type="PATRIC" id="fig|1367477.3.peg.3458"/>
<proteinExistence type="predicted"/>
<gene>
    <name evidence="1" type="ORF">N288_17355</name>
</gene>
<dbReference type="Proteomes" id="UP000017805">
    <property type="component" value="Chromosome"/>
</dbReference>
<organism evidence="1 2">
    <name type="scientific">Bacillus infantis NRRL B-14911</name>
    <dbReference type="NCBI Taxonomy" id="1367477"/>
    <lineage>
        <taxon>Bacteria</taxon>
        <taxon>Bacillati</taxon>
        <taxon>Bacillota</taxon>
        <taxon>Bacilli</taxon>
        <taxon>Bacillales</taxon>
        <taxon>Bacillaceae</taxon>
        <taxon>Bacillus</taxon>
    </lineage>
</organism>
<name>U5LFA4_9BACI</name>
<dbReference type="EMBL" id="CP006643">
    <property type="protein sequence ID" value="AGX05356.1"/>
    <property type="molecule type" value="Genomic_DNA"/>
</dbReference>
<reference evidence="1 2" key="1">
    <citation type="submission" date="2013-07" db="EMBL/GenBank/DDBJ databases">
        <title>Complete genome sequence of Bacillus infantis NRRL B-14911 that has potential to induce cardiac disease by antigenic mimicry.</title>
        <authorList>
            <person name="Massilamany C."/>
            <person name="Smith T.P.L."/>
            <person name="Loy J.D."/>
            <person name="Barletta R."/>
            <person name="Reddy J."/>
        </authorList>
    </citation>
    <scope>NUCLEOTIDE SEQUENCE [LARGE SCALE GENOMIC DNA]</scope>
    <source>
        <strain evidence="1 2">NRRL B-14911</strain>
    </source>
</reference>
<protein>
    <submittedName>
        <fullName evidence="1">Uncharacterized protein</fullName>
    </submittedName>
</protein>
<accession>U5LFA4</accession>
<dbReference type="KEGG" id="bif:N288_17355"/>